<evidence type="ECO:0000256" key="10">
    <source>
        <dbReference type="ARBA" id="ARBA00023077"/>
    </source>
</evidence>
<evidence type="ECO:0000256" key="13">
    <source>
        <dbReference type="ARBA" id="ARBA00023237"/>
    </source>
</evidence>
<dbReference type="PROSITE" id="PS52016">
    <property type="entry name" value="TONB_DEPENDENT_REC_3"/>
    <property type="match status" value="1"/>
</dbReference>
<evidence type="ECO:0000256" key="9">
    <source>
        <dbReference type="ARBA" id="ARBA00023065"/>
    </source>
</evidence>
<sequence length="711" mass="77315">MSPRTLLFASAAALIAPVAHAQDVDQTAVTEVSEVVVTGRAQRLYRTPETSVARGGESVLDIPQATTVINEELAADQGARDVTDLYRNIAGVTTFSYSGVTFRGFRQDEVFYDGLRGNPFIGFSVPQLFNIERVEVLKGPAGMLYGPGSPGGLINYVTKTPSDVFEAEATAVLGDNERRGGSVEVTGPLTADGRLTGRAGAFYEYRGPIRVNTDSEIAILDGSVGYEVSEDLRLVLQATHYEQKLDGNRLRGVPADDDGNFLAPIDWNHNEPTDYLDLEADVVQGRLFWDFGPATRLDAGVRWGQATEVQQYHEPRGLRDTDGDGVVDFSDREFRDQAREGESLAFAANLVHETRLFGLEHRLLAGGDWSREEALSSSRIARTARQAGGVVPGLSLVSPVYGQTSADDYNLSAIAPSLGDSEAVRWGVYLQDAVRLTERLSVVGGVRYDRFDDRNRRSGASFETEATTLRGGVIYRPVEGLSLYASWSEGFEPQGIGSQDPLAGGPFDPVTGEQVELGAKGELMNGRLQFGAALYDIKRRNLLQNTGLDAGGDGVDDLAPIGEVTSTGFEVETAFDLTANWVVTANYAYNDARITGTVPGQSLSNAVGDRFANAPEHQAGLWTRYDFDSIGFSAAIGAEYVGERLSLDGQRVKPYTIFDASLIKRFGERFEALVRIDNLFDETYAASGFIERTGHFPGEPRSAFVELRARW</sequence>
<keyword evidence="12 19" id="KW-0675">Receptor</keyword>
<dbReference type="InterPro" id="IPR010105">
    <property type="entry name" value="TonB_sidphr_rcpt"/>
</dbReference>
<evidence type="ECO:0000256" key="1">
    <source>
        <dbReference type="ARBA" id="ARBA00004571"/>
    </source>
</evidence>
<evidence type="ECO:0000256" key="15">
    <source>
        <dbReference type="RuleBase" id="RU003357"/>
    </source>
</evidence>
<evidence type="ECO:0000313" key="19">
    <source>
        <dbReference type="EMBL" id="MFC0634274.1"/>
    </source>
</evidence>
<feature type="chain" id="PRO_5045258335" evidence="16">
    <location>
        <begin position="22"/>
        <end position="711"/>
    </location>
</feature>
<keyword evidence="7 16" id="KW-0732">Signal</keyword>
<dbReference type="InterPro" id="IPR037066">
    <property type="entry name" value="Plug_dom_sf"/>
</dbReference>
<dbReference type="Pfam" id="PF07715">
    <property type="entry name" value="Plug"/>
    <property type="match status" value="1"/>
</dbReference>
<keyword evidence="11 14" id="KW-0472">Membrane</keyword>
<keyword evidence="4 14" id="KW-1134">Transmembrane beta strand</keyword>
<dbReference type="SUPFAM" id="SSF56935">
    <property type="entry name" value="Porins"/>
    <property type="match status" value="1"/>
</dbReference>
<keyword evidence="13 14" id="KW-0998">Cell outer membrane</keyword>
<dbReference type="CDD" id="cd01347">
    <property type="entry name" value="ligand_gated_channel"/>
    <property type="match status" value="1"/>
</dbReference>
<dbReference type="InterPro" id="IPR036942">
    <property type="entry name" value="Beta-barrel_TonB_sf"/>
</dbReference>
<evidence type="ECO:0000256" key="7">
    <source>
        <dbReference type="ARBA" id="ARBA00022729"/>
    </source>
</evidence>
<dbReference type="Gene3D" id="2.170.130.10">
    <property type="entry name" value="TonB-dependent receptor, plug domain"/>
    <property type="match status" value="1"/>
</dbReference>
<feature type="signal peptide" evidence="16">
    <location>
        <begin position="1"/>
        <end position="21"/>
    </location>
</feature>
<dbReference type="EMBL" id="JBHLSW010000007">
    <property type="protein sequence ID" value="MFC0634274.1"/>
    <property type="molecule type" value="Genomic_DNA"/>
</dbReference>
<accession>A0ABV6R3S1</accession>
<comment type="subcellular location">
    <subcellularLocation>
        <location evidence="1 14">Cell outer membrane</location>
        <topology evidence="1 14">Multi-pass membrane protein</topology>
    </subcellularLocation>
</comment>
<keyword evidence="6 14" id="KW-0812">Transmembrane</keyword>
<dbReference type="InterPro" id="IPR012910">
    <property type="entry name" value="Plug_dom"/>
</dbReference>
<reference evidence="19 20" key="1">
    <citation type="submission" date="2024-09" db="EMBL/GenBank/DDBJ databases">
        <authorList>
            <person name="Sun Q."/>
            <person name="Mori K."/>
        </authorList>
    </citation>
    <scope>NUCLEOTIDE SEQUENCE [LARGE SCALE GENOMIC DNA]</scope>
    <source>
        <strain evidence="19 20">NCAIM B.02621</strain>
    </source>
</reference>
<evidence type="ECO:0000256" key="14">
    <source>
        <dbReference type="PROSITE-ProRule" id="PRU01360"/>
    </source>
</evidence>
<comment type="caution">
    <text evidence="19">The sequence shown here is derived from an EMBL/GenBank/DDBJ whole genome shotgun (WGS) entry which is preliminary data.</text>
</comment>
<evidence type="ECO:0000259" key="17">
    <source>
        <dbReference type="Pfam" id="PF00593"/>
    </source>
</evidence>
<keyword evidence="3 14" id="KW-0813">Transport</keyword>
<dbReference type="Gene3D" id="2.40.170.20">
    <property type="entry name" value="TonB-dependent receptor, beta-barrel domain"/>
    <property type="match status" value="1"/>
</dbReference>
<dbReference type="PANTHER" id="PTHR32552:SF68">
    <property type="entry name" value="FERRICHROME OUTER MEMBRANE TRANSPORTER_PHAGE RECEPTOR"/>
    <property type="match status" value="1"/>
</dbReference>
<evidence type="ECO:0000256" key="16">
    <source>
        <dbReference type="SAM" id="SignalP"/>
    </source>
</evidence>
<evidence type="ECO:0000256" key="4">
    <source>
        <dbReference type="ARBA" id="ARBA00022452"/>
    </source>
</evidence>
<comment type="similarity">
    <text evidence="2 14 15">Belongs to the TonB-dependent receptor family.</text>
</comment>
<dbReference type="RefSeq" id="WP_376836293.1">
    <property type="nucleotide sequence ID" value="NZ_JBHLSW010000007.1"/>
</dbReference>
<proteinExistence type="inferred from homology"/>
<keyword evidence="5" id="KW-0410">Iron transport</keyword>
<keyword evidence="9" id="KW-0406">Ion transport</keyword>
<dbReference type="InterPro" id="IPR000531">
    <property type="entry name" value="Beta-barrel_TonB"/>
</dbReference>
<keyword evidence="8" id="KW-0408">Iron</keyword>
<evidence type="ECO:0000256" key="8">
    <source>
        <dbReference type="ARBA" id="ARBA00023004"/>
    </source>
</evidence>
<gene>
    <name evidence="19" type="ORF">ACFFGE_10350</name>
</gene>
<keyword evidence="20" id="KW-1185">Reference proteome</keyword>
<evidence type="ECO:0000256" key="12">
    <source>
        <dbReference type="ARBA" id="ARBA00023170"/>
    </source>
</evidence>
<dbReference type="PANTHER" id="PTHR32552">
    <property type="entry name" value="FERRICHROME IRON RECEPTOR-RELATED"/>
    <property type="match status" value="1"/>
</dbReference>
<evidence type="ECO:0000256" key="2">
    <source>
        <dbReference type="ARBA" id="ARBA00009810"/>
    </source>
</evidence>
<protein>
    <submittedName>
        <fullName evidence="19">TonB-dependent siderophore receptor</fullName>
    </submittedName>
</protein>
<keyword evidence="10 15" id="KW-0798">TonB box</keyword>
<dbReference type="NCBIfam" id="TIGR01783">
    <property type="entry name" value="TonB-siderophor"/>
    <property type="match status" value="1"/>
</dbReference>
<feature type="domain" description="TonB-dependent receptor-like beta-barrel" evidence="17">
    <location>
        <begin position="246"/>
        <end position="679"/>
    </location>
</feature>
<name>A0ABV6R3S1_9CAUL</name>
<evidence type="ECO:0000259" key="18">
    <source>
        <dbReference type="Pfam" id="PF07715"/>
    </source>
</evidence>
<evidence type="ECO:0000256" key="3">
    <source>
        <dbReference type="ARBA" id="ARBA00022448"/>
    </source>
</evidence>
<evidence type="ECO:0000256" key="6">
    <source>
        <dbReference type="ARBA" id="ARBA00022692"/>
    </source>
</evidence>
<evidence type="ECO:0000256" key="5">
    <source>
        <dbReference type="ARBA" id="ARBA00022496"/>
    </source>
</evidence>
<evidence type="ECO:0000256" key="11">
    <source>
        <dbReference type="ARBA" id="ARBA00023136"/>
    </source>
</evidence>
<dbReference type="Proteomes" id="UP001589906">
    <property type="component" value="Unassembled WGS sequence"/>
</dbReference>
<feature type="domain" description="TonB-dependent receptor plug" evidence="18">
    <location>
        <begin position="59"/>
        <end position="152"/>
    </location>
</feature>
<dbReference type="InterPro" id="IPR039426">
    <property type="entry name" value="TonB-dep_rcpt-like"/>
</dbReference>
<dbReference type="Pfam" id="PF00593">
    <property type="entry name" value="TonB_dep_Rec_b-barrel"/>
    <property type="match status" value="1"/>
</dbReference>
<evidence type="ECO:0000313" key="20">
    <source>
        <dbReference type="Proteomes" id="UP001589906"/>
    </source>
</evidence>
<organism evidence="19 20">
    <name type="scientific">Brevundimonas balnearis</name>
    <dbReference type="NCBI Taxonomy" id="1572858"/>
    <lineage>
        <taxon>Bacteria</taxon>
        <taxon>Pseudomonadati</taxon>
        <taxon>Pseudomonadota</taxon>
        <taxon>Alphaproteobacteria</taxon>
        <taxon>Caulobacterales</taxon>
        <taxon>Caulobacteraceae</taxon>
        <taxon>Brevundimonas</taxon>
    </lineage>
</organism>